<dbReference type="Proteomes" id="UP000189410">
    <property type="component" value="Unassembled WGS sequence"/>
</dbReference>
<evidence type="ECO:0000313" key="1">
    <source>
        <dbReference type="EMBL" id="OOE85894.1"/>
    </source>
</evidence>
<name>A0ABX3KAX6_9GAMM</name>
<keyword evidence="2" id="KW-1185">Reference proteome</keyword>
<accession>A0ABX3KAX6</accession>
<protein>
    <recommendedName>
        <fullName evidence="3">YoaH family protein</fullName>
    </recommendedName>
</protein>
<dbReference type="Pfam" id="PF03701">
    <property type="entry name" value="UPF0181"/>
    <property type="match status" value="1"/>
</dbReference>
<evidence type="ECO:0000313" key="2">
    <source>
        <dbReference type="Proteomes" id="UP000189410"/>
    </source>
</evidence>
<dbReference type="InterPro" id="IPR005371">
    <property type="entry name" value="UPF0181"/>
</dbReference>
<reference evidence="1 2" key="1">
    <citation type="journal article" date="2017" name="Genome Announc.">
        <title>Draft Genome Sequences of Salinivibrio proteolyticus, Salinivibrio sharmensis, Salinivibrio siamensis, Salinivibrio costicola subsp. alcaliphilus, Salinivibrio costicola subsp. vallismortis, and 29 New Isolates Belonging to the Genus Salinivibrio.</title>
        <authorList>
            <person name="Lopez-Hermoso C."/>
            <person name="de la Haba R.R."/>
            <person name="Sanchez-Porro C."/>
            <person name="Bayliss S.C."/>
            <person name="Feil E.J."/>
            <person name="Ventosa A."/>
        </authorList>
    </citation>
    <scope>NUCLEOTIDE SEQUENCE [LARGE SCALE GENOMIC DNA]</scope>
    <source>
        <strain evidence="1 2">JCM 14472</strain>
    </source>
</reference>
<proteinExistence type="predicted"/>
<dbReference type="EMBL" id="MUFB01000010">
    <property type="protein sequence ID" value="OOE85894.1"/>
    <property type="molecule type" value="Genomic_DNA"/>
</dbReference>
<comment type="caution">
    <text evidence="1">The sequence shown here is derived from an EMBL/GenBank/DDBJ whole genome shotgun (WGS) entry which is preliminary data.</text>
</comment>
<evidence type="ECO:0008006" key="3">
    <source>
        <dbReference type="Google" id="ProtNLM"/>
    </source>
</evidence>
<sequence>MFDGVTLNHEQQQEAAERIHALMAEGMSSGEAIMHVANEIRAQAAQASSSEE</sequence>
<gene>
    <name evidence="1" type="ORF">BZG73_07315</name>
</gene>
<organism evidence="1 2">
    <name type="scientific">Salinivibrio siamensis</name>
    <dbReference type="NCBI Taxonomy" id="414286"/>
    <lineage>
        <taxon>Bacteria</taxon>
        <taxon>Pseudomonadati</taxon>
        <taxon>Pseudomonadota</taxon>
        <taxon>Gammaproteobacteria</taxon>
        <taxon>Vibrionales</taxon>
        <taxon>Vibrionaceae</taxon>
        <taxon>Salinivibrio</taxon>
    </lineage>
</organism>
<dbReference type="RefSeq" id="WP_077579155.1">
    <property type="nucleotide sequence ID" value="NZ_MUFB01000010.1"/>
</dbReference>